<dbReference type="GO" id="GO:0015986">
    <property type="term" value="P:proton motive force-driven ATP synthesis"/>
    <property type="evidence" value="ECO:0007669"/>
    <property type="project" value="InterPro"/>
</dbReference>
<evidence type="ECO:0000313" key="3">
    <source>
        <dbReference type="EMBL" id="OGD09805.1"/>
    </source>
</evidence>
<dbReference type="SUPFAM" id="SSF51344">
    <property type="entry name" value="Epsilon subunit of F1F0-ATP synthase N-terminal domain"/>
    <property type="match status" value="1"/>
</dbReference>
<reference evidence="3 4" key="1">
    <citation type="journal article" date="2016" name="Nat. Commun.">
        <title>Thousands of microbial genomes shed light on interconnected biogeochemical processes in an aquifer system.</title>
        <authorList>
            <person name="Anantharaman K."/>
            <person name="Brown C.T."/>
            <person name="Hug L.A."/>
            <person name="Sharon I."/>
            <person name="Castelle C.J."/>
            <person name="Probst A.J."/>
            <person name="Thomas B.C."/>
            <person name="Singh A."/>
            <person name="Wilkins M.J."/>
            <person name="Karaoz U."/>
            <person name="Brodie E.L."/>
            <person name="Williams K.H."/>
            <person name="Hubbard S.S."/>
            <person name="Banfield J.F."/>
        </authorList>
    </citation>
    <scope>NUCLEOTIDE SEQUENCE [LARGE SCALE GENOMIC DNA]</scope>
</reference>
<protein>
    <recommendedName>
        <fullName evidence="2">ATP synthase F1 complex delta/epsilon subunit N-terminal domain-containing protein</fullName>
    </recommendedName>
</protein>
<dbReference type="Pfam" id="PF02823">
    <property type="entry name" value="ATP-synt_DE_N"/>
    <property type="match status" value="1"/>
</dbReference>
<dbReference type="STRING" id="1797263.A2397_00470"/>
<evidence type="ECO:0000259" key="2">
    <source>
        <dbReference type="Pfam" id="PF02823"/>
    </source>
</evidence>
<keyword evidence="1" id="KW-0139">CF(1)</keyword>
<name>A0A1F4ZTT8_9BACT</name>
<comment type="caution">
    <text evidence="3">The sequence shown here is derived from an EMBL/GenBank/DDBJ whole genome shotgun (WGS) entry which is preliminary data.</text>
</comment>
<dbReference type="GO" id="GO:0045259">
    <property type="term" value="C:proton-transporting ATP synthase complex"/>
    <property type="evidence" value="ECO:0007669"/>
    <property type="project" value="UniProtKB-KW"/>
</dbReference>
<dbReference type="InterPro" id="IPR036771">
    <property type="entry name" value="ATPsynth_dsu/esu_N"/>
</dbReference>
<evidence type="ECO:0000256" key="1">
    <source>
        <dbReference type="ARBA" id="ARBA00023196"/>
    </source>
</evidence>
<organism evidence="3 4">
    <name type="scientific">Candidatus Amesbacteria bacterium RIFOXYB1_FULL_44_23</name>
    <dbReference type="NCBI Taxonomy" id="1797263"/>
    <lineage>
        <taxon>Bacteria</taxon>
        <taxon>Candidatus Amesiibacteriota</taxon>
    </lineage>
</organism>
<dbReference type="EMBL" id="MEXR01000022">
    <property type="protein sequence ID" value="OGD09805.1"/>
    <property type="molecule type" value="Genomic_DNA"/>
</dbReference>
<dbReference type="Proteomes" id="UP000176424">
    <property type="component" value="Unassembled WGS sequence"/>
</dbReference>
<accession>A0A1F4ZTT8</accession>
<proteinExistence type="predicted"/>
<dbReference type="Gene3D" id="2.60.15.10">
    <property type="entry name" value="F0F1 ATP synthase delta/epsilon subunit, N-terminal"/>
    <property type="match status" value="1"/>
</dbReference>
<feature type="domain" description="ATP synthase F1 complex delta/epsilon subunit N-terminal" evidence="2">
    <location>
        <begin position="6"/>
        <end position="79"/>
    </location>
</feature>
<keyword evidence="1" id="KW-0066">ATP synthesis</keyword>
<dbReference type="InterPro" id="IPR020546">
    <property type="entry name" value="ATP_synth_F1_dsu/esu_N"/>
</dbReference>
<sequence length="86" mass="9660">MAKLALQVEVRSRQGLMFEGELFALSSFNKTGPFDVLPTHTNFITMIKDKLTLRRQDGRTEEINVADGVMMVEGNKVKVFLGITKT</sequence>
<evidence type="ECO:0000313" key="4">
    <source>
        <dbReference type="Proteomes" id="UP000176424"/>
    </source>
</evidence>
<dbReference type="AlphaFoldDB" id="A0A1F4ZTT8"/>
<gene>
    <name evidence="3" type="ORF">A2397_00470</name>
</gene>